<dbReference type="SUPFAM" id="SSF56784">
    <property type="entry name" value="HAD-like"/>
    <property type="match status" value="1"/>
</dbReference>
<dbReference type="Gene3D" id="1.20.120.1600">
    <property type="match status" value="1"/>
</dbReference>
<keyword evidence="3" id="KW-0460">Magnesium</keyword>
<dbReference type="PANTHER" id="PTHR46470:SF4">
    <property type="entry name" value="5-AMINO-6-(5-PHOSPHO-D-RIBITYLAMINO)URACIL PHOSPHATASE YIGB"/>
    <property type="match status" value="1"/>
</dbReference>
<proteinExistence type="predicted"/>
<dbReference type="InterPro" id="IPR023214">
    <property type="entry name" value="HAD_sf"/>
</dbReference>
<dbReference type="SFLD" id="SFLDS00003">
    <property type="entry name" value="Haloacid_Dehalogenase"/>
    <property type="match status" value="1"/>
</dbReference>
<dbReference type="Pfam" id="PF00702">
    <property type="entry name" value="Hydrolase"/>
    <property type="match status" value="1"/>
</dbReference>
<keyword evidence="2 4" id="KW-0378">Hydrolase</keyword>
<dbReference type="InterPro" id="IPR051400">
    <property type="entry name" value="HAD-like_hydrolase"/>
</dbReference>
<dbReference type="EMBL" id="JAWDIO010000002">
    <property type="protein sequence ID" value="MDU0353147.1"/>
    <property type="molecule type" value="Genomic_DNA"/>
</dbReference>
<comment type="caution">
    <text evidence="4">The sequence shown here is derived from an EMBL/GenBank/DDBJ whole genome shotgun (WGS) entry which is preliminary data.</text>
</comment>
<evidence type="ECO:0000256" key="2">
    <source>
        <dbReference type="ARBA" id="ARBA00022801"/>
    </source>
</evidence>
<name>A0ABU3ST06_9ALTE</name>
<protein>
    <submittedName>
        <fullName evidence="4">HAD-IA family hydrolase</fullName>
    </submittedName>
</protein>
<sequence>MIFYKKLSAIQAMTFDLDDTLYDNGSIIKNADDALSAFMYQEYPLTQSLQKFDWRQIQKELLTNRPSLQNDMGQLRLQTLEVGFKRLSYTQQQASEAARRCFEYFYFHRSDFVVDSNIRAVLAKLANKIPLVAITNGNVNIQQIGIADYFSASFKASLNMPMKPHRAMFDAVQQQLGIAAKNILHVGDNLEKDVYGATRAGYQTAWYADDRQMKPSAEDILTLPHVQLQSLNQLLELVF</sequence>
<gene>
    <name evidence="4" type="ORF">RS130_03665</name>
</gene>
<dbReference type="InterPro" id="IPR006439">
    <property type="entry name" value="HAD-SF_hydro_IA"/>
</dbReference>
<dbReference type="PANTHER" id="PTHR46470">
    <property type="entry name" value="N-ACYLNEURAMINATE-9-PHOSPHATASE"/>
    <property type="match status" value="1"/>
</dbReference>
<accession>A0ABU3ST06</accession>
<evidence type="ECO:0000313" key="5">
    <source>
        <dbReference type="Proteomes" id="UP001247805"/>
    </source>
</evidence>
<dbReference type="GO" id="GO:0016787">
    <property type="term" value="F:hydrolase activity"/>
    <property type="evidence" value="ECO:0007669"/>
    <property type="project" value="UniProtKB-KW"/>
</dbReference>
<dbReference type="InterPro" id="IPR036412">
    <property type="entry name" value="HAD-like_sf"/>
</dbReference>
<dbReference type="RefSeq" id="WP_316024839.1">
    <property type="nucleotide sequence ID" value="NZ_JAWDIO010000002.1"/>
</dbReference>
<evidence type="ECO:0000256" key="1">
    <source>
        <dbReference type="ARBA" id="ARBA00001946"/>
    </source>
</evidence>
<evidence type="ECO:0000256" key="3">
    <source>
        <dbReference type="ARBA" id="ARBA00022842"/>
    </source>
</evidence>
<dbReference type="Gene3D" id="3.40.50.1000">
    <property type="entry name" value="HAD superfamily/HAD-like"/>
    <property type="match status" value="1"/>
</dbReference>
<dbReference type="Proteomes" id="UP001247805">
    <property type="component" value="Unassembled WGS sequence"/>
</dbReference>
<organism evidence="4 5">
    <name type="scientific">Paraglaciecola aquimarina</name>
    <dbReference type="NCBI Taxonomy" id="1235557"/>
    <lineage>
        <taxon>Bacteria</taxon>
        <taxon>Pseudomonadati</taxon>
        <taxon>Pseudomonadota</taxon>
        <taxon>Gammaproteobacteria</taxon>
        <taxon>Alteromonadales</taxon>
        <taxon>Alteromonadaceae</taxon>
        <taxon>Paraglaciecola</taxon>
    </lineage>
</organism>
<evidence type="ECO:0000313" key="4">
    <source>
        <dbReference type="EMBL" id="MDU0353147.1"/>
    </source>
</evidence>
<dbReference type="SFLD" id="SFLDG01129">
    <property type="entry name" value="C1.5:_HAD__Beta-PGM__Phosphata"/>
    <property type="match status" value="1"/>
</dbReference>
<keyword evidence="5" id="KW-1185">Reference proteome</keyword>
<dbReference type="NCBIfam" id="TIGR01549">
    <property type="entry name" value="HAD-SF-IA-v1"/>
    <property type="match status" value="1"/>
</dbReference>
<comment type="cofactor">
    <cofactor evidence="1">
        <name>Mg(2+)</name>
        <dbReference type="ChEBI" id="CHEBI:18420"/>
    </cofactor>
</comment>
<reference evidence="4 5" key="1">
    <citation type="submission" date="2023-10" db="EMBL/GenBank/DDBJ databases">
        <title>Glaciecola aquimarina strain GGW-M5 nov., isolated from a coastal seawater.</title>
        <authorList>
            <person name="Bayburt H."/>
            <person name="Kim J.M."/>
            <person name="Choi B.J."/>
            <person name="Jeon C.O."/>
        </authorList>
    </citation>
    <scope>NUCLEOTIDE SEQUENCE [LARGE SCALE GENOMIC DNA]</scope>
    <source>
        <strain evidence="4 5">KCTC 32108</strain>
    </source>
</reference>